<dbReference type="CDD" id="cd18785">
    <property type="entry name" value="SF2_C"/>
    <property type="match status" value="1"/>
</dbReference>
<evidence type="ECO:0000313" key="1">
    <source>
        <dbReference type="EMBL" id="MDT0349553.1"/>
    </source>
</evidence>
<comment type="caution">
    <text evidence="1">The sequence shown here is derived from an EMBL/GenBank/DDBJ whole genome shotgun (WGS) entry which is preliminary data.</text>
</comment>
<dbReference type="RefSeq" id="WP_311555573.1">
    <property type="nucleotide sequence ID" value="NZ_JAVREJ010000004.1"/>
</dbReference>
<dbReference type="Gene3D" id="3.40.50.300">
    <property type="entry name" value="P-loop containing nucleotide triphosphate hydrolases"/>
    <property type="match status" value="1"/>
</dbReference>
<dbReference type="Proteomes" id="UP001183202">
    <property type="component" value="Unassembled WGS sequence"/>
</dbReference>
<sequence>MAALDRGRHCLLLTQWTAHVHLLAEKLRVAECGPVVLRGGMGARERAGALDQLRPEDGPLLVVATGPYVGEGFDCAALDTVFLAAPFLAAPIAFRGRLVQYVGRILRPYPGKEVVEVHDYHDVDTGVLASSLAKRAPGYTSLGFPDPRRLQHLPPDRT</sequence>
<protein>
    <recommendedName>
        <fullName evidence="3">Helicase conserved C-terminal domain-containing protein</fullName>
    </recommendedName>
</protein>
<name>A0ABU2N928_9PSEU</name>
<dbReference type="SUPFAM" id="SSF52540">
    <property type="entry name" value="P-loop containing nucleoside triphosphate hydrolases"/>
    <property type="match status" value="1"/>
</dbReference>
<gene>
    <name evidence="1" type="ORF">RM445_08465</name>
</gene>
<dbReference type="EMBL" id="JAVREJ010000004">
    <property type="protein sequence ID" value="MDT0349553.1"/>
    <property type="molecule type" value="Genomic_DNA"/>
</dbReference>
<reference evidence="2" key="1">
    <citation type="submission" date="2023-07" db="EMBL/GenBank/DDBJ databases">
        <title>30 novel species of actinomycetes from the DSMZ collection.</title>
        <authorList>
            <person name="Nouioui I."/>
        </authorList>
    </citation>
    <scope>NUCLEOTIDE SEQUENCE [LARGE SCALE GENOMIC DNA]</scope>
    <source>
        <strain evidence="2">DSM 45834</strain>
    </source>
</reference>
<evidence type="ECO:0008006" key="3">
    <source>
        <dbReference type="Google" id="ProtNLM"/>
    </source>
</evidence>
<accession>A0ABU2N928</accession>
<evidence type="ECO:0000313" key="2">
    <source>
        <dbReference type="Proteomes" id="UP001183202"/>
    </source>
</evidence>
<organism evidence="1 2">
    <name type="scientific">Pseudonocardia charpentierae</name>
    <dbReference type="NCBI Taxonomy" id="3075545"/>
    <lineage>
        <taxon>Bacteria</taxon>
        <taxon>Bacillati</taxon>
        <taxon>Actinomycetota</taxon>
        <taxon>Actinomycetes</taxon>
        <taxon>Pseudonocardiales</taxon>
        <taxon>Pseudonocardiaceae</taxon>
        <taxon>Pseudonocardia</taxon>
    </lineage>
</organism>
<proteinExistence type="predicted"/>
<dbReference type="InterPro" id="IPR027417">
    <property type="entry name" value="P-loop_NTPase"/>
</dbReference>
<keyword evidence="2" id="KW-1185">Reference proteome</keyword>